<comment type="caution">
    <text evidence="14">The sequence shown here is derived from an EMBL/GenBank/DDBJ whole genome shotgun (WGS) entry which is preliminary data.</text>
</comment>
<evidence type="ECO:0000256" key="3">
    <source>
        <dbReference type="ARBA" id="ARBA00022452"/>
    </source>
</evidence>
<dbReference type="EMBL" id="PVYX01000001">
    <property type="protein sequence ID" value="PRX56045.1"/>
    <property type="molecule type" value="Genomic_DNA"/>
</dbReference>
<accession>A0A2T0MEP6</accession>
<dbReference type="CDD" id="cd01347">
    <property type="entry name" value="ligand_gated_channel"/>
    <property type="match status" value="1"/>
</dbReference>
<comment type="subcellular location">
    <subcellularLocation>
        <location evidence="1 10">Cell outer membrane</location>
        <topology evidence="1 10">Multi-pass membrane protein</topology>
    </subcellularLocation>
</comment>
<comment type="similarity">
    <text evidence="10 11">Belongs to the TonB-dependent receptor family.</text>
</comment>
<dbReference type="InterPro" id="IPR039426">
    <property type="entry name" value="TonB-dep_rcpt-like"/>
</dbReference>
<keyword evidence="4 10" id="KW-0812">Transmembrane</keyword>
<keyword evidence="9 10" id="KW-0998">Cell outer membrane</keyword>
<evidence type="ECO:0000256" key="6">
    <source>
        <dbReference type="ARBA" id="ARBA00023077"/>
    </source>
</evidence>
<evidence type="ECO:0000313" key="15">
    <source>
        <dbReference type="Proteomes" id="UP000237640"/>
    </source>
</evidence>
<proteinExistence type="inferred from homology"/>
<dbReference type="InterPro" id="IPR000531">
    <property type="entry name" value="Beta-barrel_TonB"/>
</dbReference>
<dbReference type="PANTHER" id="PTHR30069">
    <property type="entry name" value="TONB-DEPENDENT OUTER MEMBRANE RECEPTOR"/>
    <property type="match status" value="1"/>
</dbReference>
<evidence type="ECO:0000256" key="9">
    <source>
        <dbReference type="ARBA" id="ARBA00023237"/>
    </source>
</evidence>
<dbReference type="AlphaFoldDB" id="A0A2T0MEP6"/>
<keyword evidence="3 10" id="KW-1134">Transmembrane beta strand</keyword>
<dbReference type="InterPro" id="IPR036942">
    <property type="entry name" value="Beta-barrel_TonB_sf"/>
</dbReference>
<dbReference type="InterPro" id="IPR037066">
    <property type="entry name" value="Plug_dom_sf"/>
</dbReference>
<sequence length="706" mass="79455">MSLNKNNYLIIFFFMCSLGLWAQVESKNDSILTENLDEVVVTATRTVRQLSSLPLPVTLIPKKQIARSGVTRLDEILEEQTGIVLTPDATIGGGEGVQIQGIASDYILVLIDGVPVVGRSSGNLDLSRFAIGNIKQIEVVKGPSSALFGSEALGGVINIITEKPNTSKMSGQVTHRAATFNNQNTTVSINQRNKELGYSIFVDRLSTDGFDLVNGDEGQTINPFFNYTFNGRLFYDFSDNLRVFASGRYFLQDFEVPSGTSEERDGNVQLRLDHKLSKKSQFEYELYYTNYVTNEQTVDPIENEILLDNDFDQKLFRPEVRFNNSFDVDNTLTLGGGYNFETLDRSLFGEQVSFDSQYVFAQYDFKPFEKLNVIVGARFDNHSEYNSQLSPKISARYAIAPNFAIKGSVGSGFKAPDFRQLYLDFTNAQGGNYSVFGKEVELQGLERLIANNEIITDTNGNLILPVPLEDLGEPLNAESSIGYNLGFGYNKGKFKGDVNFYRNDFTDLIDTRILATKRNGANVFGYINRESVYTQGLEVDLKYEVLENLSFSAGYQLLYAFDKNVEDELEENGGFVRDPETLQTVEISRDEYFGLENRSRHTLNFKTFLEIPEWNANANLRVVYRSKFGLADRNGNGYLDDFDDSFVDGFALVNLSFGKTFFKHYQVQLGANNILDFRGENPFSTALNQIQVNPGIQFFGRLNIQF</sequence>
<evidence type="ECO:0000256" key="11">
    <source>
        <dbReference type="RuleBase" id="RU003357"/>
    </source>
</evidence>
<evidence type="ECO:0000256" key="8">
    <source>
        <dbReference type="ARBA" id="ARBA00023170"/>
    </source>
</evidence>
<name>A0A2T0MEP6_9FLAO</name>
<protein>
    <submittedName>
        <fullName evidence="14">Outer membrane receptor for ferrienterochelin and colicins</fullName>
    </submittedName>
</protein>
<evidence type="ECO:0000256" key="2">
    <source>
        <dbReference type="ARBA" id="ARBA00022448"/>
    </source>
</evidence>
<keyword evidence="7 10" id="KW-0472">Membrane</keyword>
<dbReference type="InterPro" id="IPR012910">
    <property type="entry name" value="Plug_dom"/>
</dbReference>
<dbReference type="Gene3D" id="2.170.130.10">
    <property type="entry name" value="TonB-dependent receptor, plug domain"/>
    <property type="match status" value="1"/>
</dbReference>
<dbReference type="RefSeq" id="WP_106143065.1">
    <property type="nucleotide sequence ID" value="NZ_PVYX01000001.1"/>
</dbReference>
<dbReference type="PANTHER" id="PTHR30069:SF29">
    <property type="entry name" value="HEMOGLOBIN AND HEMOGLOBIN-HAPTOGLOBIN-BINDING PROTEIN 1-RELATED"/>
    <property type="match status" value="1"/>
</dbReference>
<evidence type="ECO:0000256" key="1">
    <source>
        <dbReference type="ARBA" id="ARBA00004571"/>
    </source>
</evidence>
<feature type="domain" description="TonB-dependent receptor plug" evidence="13">
    <location>
        <begin position="51"/>
        <end position="156"/>
    </location>
</feature>
<dbReference type="GO" id="GO:0009279">
    <property type="term" value="C:cell outer membrane"/>
    <property type="evidence" value="ECO:0007669"/>
    <property type="project" value="UniProtKB-SubCell"/>
</dbReference>
<evidence type="ECO:0000259" key="13">
    <source>
        <dbReference type="Pfam" id="PF07715"/>
    </source>
</evidence>
<evidence type="ECO:0000259" key="12">
    <source>
        <dbReference type="Pfam" id="PF00593"/>
    </source>
</evidence>
<keyword evidence="8 14" id="KW-0675">Receptor</keyword>
<evidence type="ECO:0000256" key="4">
    <source>
        <dbReference type="ARBA" id="ARBA00022692"/>
    </source>
</evidence>
<evidence type="ECO:0000256" key="5">
    <source>
        <dbReference type="ARBA" id="ARBA00022729"/>
    </source>
</evidence>
<dbReference type="GO" id="GO:0044718">
    <property type="term" value="P:siderophore transmembrane transport"/>
    <property type="evidence" value="ECO:0007669"/>
    <property type="project" value="TreeGrafter"/>
</dbReference>
<reference evidence="14 15" key="1">
    <citation type="submission" date="2018-03" db="EMBL/GenBank/DDBJ databases">
        <title>Genomic Encyclopedia of Archaeal and Bacterial Type Strains, Phase II (KMG-II): from individual species to whole genera.</title>
        <authorList>
            <person name="Goeker M."/>
        </authorList>
    </citation>
    <scope>NUCLEOTIDE SEQUENCE [LARGE SCALE GENOMIC DNA]</scope>
    <source>
        <strain evidence="14 15">DSM 25027</strain>
    </source>
</reference>
<evidence type="ECO:0000313" key="14">
    <source>
        <dbReference type="EMBL" id="PRX56045.1"/>
    </source>
</evidence>
<dbReference type="OrthoDB" id="9764669at2"/>
<keyword evidence="15" id="KW-1185">Reference proteome</keyword>
<evidence type="ECO:0000256" key="7">
    <source>
        <dbReference type="ARBA" id="ARBA00023136"/>
    </source>
</evidence>
<keyword evidence="5" id="KW-0732">Signal</keyword>
<gene>
    <name evidence="14" type="ORF">CLV81_0033</name>
</gene>
<keyword evidence="6 11" id="KW-0798">TonB box</keyword>
<evidence type="ECO:0000256" key="10">
    <source>
        <dbReference type="PROSITE-ProRule" id="PRU01360"/>
    </source>
</evidence>
<dbReference type="Proteomes" id="UP000237640">
    <property type="component" value="Unassembled WGS sequence"/>
</dbReference>
<feature type="domain" description="TonB-dependent receptor-like beta-barrel" evidence="12">
    <location>
        <begin position="216"/>
        <end position="674"/>
    </location>
</feature>
<dbReference type="GO" id="GO:0015344">
    <property type="term" value="F:siderophore uptake transmembrane transporter activity"/>
    <property type="evidence" value="ECO:0007669"/>
    <property type="project" value="TreeGrafter"/>
</dbReference>
<dbReference type="Pfam" id="PF07715">
    <property type="entry name" value="Plug"/>
    <property type="match status" value="1"/>
</dbReference>
<dbReference type="SUPFAM" id="SSF56935">
    <property type="entry name" value="Porins"/>
    <property type="match status" value="1"/>
</dbReference>
<organism evidence="14 15">
    <name type="scientific">Flagellimonas meridianipacifica</name>
    <dbReference type="NCBI Taxonomy" id="1080225"/>
    <lineage>
        <taxon>Bacteria</taxon>
        <taxon>Pseudomonadati</taxon>
        <taxon>Bacteroidota</taxon>
        <taxon>Flavobacteriia</taxon>
        <taxon>Flavobacteriales</taxon>
        <taxon>Flavobacteriaceae</taxon>
        <taxon>Flagellimonas</taxon>
    </lineage>
</organism>
<dbReference type="PROSITE" id="PS52016">
    <property type="entry name" value="TONB_DEPENDENT_REC_3"/>
    <property type="match status" value="1"/>
</dbReference>
<dbReference type="Pfam" id="PF00593">
    <property type="entry name" value="TonB_dep_Rec_b-barrel"/>
    <property type="match status" value="1"/>
</dbReference>
<keyword evidence="2 10" id="KW-0813">Transport</keyword>
<dbReference type="Gene3D" id="2.40.170.20">
    <property type="entry name" value="TonB-dependent receptor, beta-barrel domain"/>
    <property type="match status" value="1"/>
</dbReference>